<dbReference type="RefSeq" id="WP_093273237.1">
    <property type="nucleotide sequence ID" value="NZ_FNOK01000042.1"/>
</dbReference>
<dbReference type="OrthoDB" id="3848913at2"/>
<accession>A0A1H3PFD2</accession>
<sequence length="666" mass="75696">MTETSNEFHETQDSQIHTGSGDLNVNPVYYTIHESVQQQARGPRLTLKGDLHWLKSRFEPPQNFGAARDMLRQSRTVVLTGPPGSGRRTAAKMLLNELSDDHTPVTVLDDEARTQNPGLDKLKVQPGHLFVLDLSETGEDVFHARQRDLLSFRTILQQCNGYIAVVVPDSRKHQLDSDLAQFEARIDRPRGASVLRWHLEQESIFPSDRQLASEELARSLSAPMSEIANLAQLVVLARDTNRGGDVSTWLSEAVSARIDRSNEVAQQLSKVPGGRQRTVLLAAAMCRGASSDAVFFASHRLVSALSLDGREEPRMEQEGYRTQLSDLSIDVAPNNRIEFSLRSYDRALREHFWDNYPDLREPFCRWVDDIIRIEQFTRRDRENLVDRFVVQALRTNSPGHVKWLIDRWVFPRRNGASNPLRDYGVLALLTGLRNERHGYFFRRLVYEWSRNNDLPHDVGQILVDVCTEVIAPTYPEQALVRLHHRARRENGTGNPTAYQALVELTSRDPILLRLLLDRLTTALANQQQHWPVDHFLFLAIADPLRLADPSMRSQPLAADHTIRPQLGSCWRETMLARPDLVVQRVCHWFDAAGRTTPHDLLLGILVDAASQHLHLLGSLHVLARDWSRTASGRADVFVRLSQLIDMAQGLHSTDYTFDHVPEEAVR</sequence>
<evidence type="ECO:0000313" key="4">
    <source>
        <dbReference type="Proteomes" id="UP000199529"/>
    </source>
</evidence>
<dbReference type="STRING" id="418495.SAMN05216215_104210"/>
<reference evidence="4" key="1">
    <citation type="submission" date="2016-10" db="EMBL/GenBank/DDBJ databases">
        <authorList>
            <person name="Varghese N."/>
            <person name="Submissions S."/>
        </authorList>
    </citation>
    <scope>NUCLEOTIDE SEQUENCE [LARGE SCALE GENOMIC DNA]</scope>
    <source>
        <strain evidence="4">CGMCC 4.3530</strain>
    </source>
</reference>
<keyword evidence="4" id="KW-1185">Reference proteome</keyword>
<dbReference type="InterPro" id="IPR049050">
    <property type="entry name" value="nSTAND3"/>
</dbReference>
<dbReference type="AlphaFoldDB" id="A0A1H3PFD2"/>
<protein>
    <recommendedName>
        <fullName evidence="2">Novel STAND NTPase 3 domain-containing protein</fullName>
    </recommendedName>
</protein>
<evidence type="ECO:0000259" key="2">
    <source>
        <dbReference type="Pfam" id="PF20720"/>
    </source>
</evidence>
<feature type="compositionally biased region" description="Basic and acidic residues" evidence="1">
    <location>
        <begin position="1"/>
        <end position="12"/>
    </location>
</feature>
<dbReference type="SUPFAM" id="SSF52540">
    <property type="entry name" value="P-loop containing nucleoside triphosphate hydrolases"/>
    <property type="match status" value="1"/>
</dbReference>
<dbReference type="Proteomes" id="UP000199529">
    <property type="component" value="Unassembled WGS sequence"/>
</dbReference>
<feature type="domain" description="Novel STAND NTPase 3" evidence="2">
    <location>
        <begin position="60"/>
        <end position="110"/>
    </location>
</feature>
<feature type="region of interest" description="Disordered" evidence="1">
    <location>
        <begin position="1"/>
        <end position="21"/>
    </location>
</feature>
<name>A0A1H3PFD2_9PSEU</name>
<gene>
    <name evidence="3" type="ORF">SAMN05216215_104210</name>
</gene>
<dbReference type="InterPro" id="IPR027417">
    <property type="entry name" value="P-loop_NTPase"/>
</dbReference>
<evidence type="ECO:0000313" key="3">
    <source>
        <dbReference type="EMBL" id="SDY99872.1"/>
    </source>
</evidence>
<organism evidence="3 4">
    <name type="scientific">Saccharopolyspora shandongensis</name>
    <dbReference type="NCBI Taxonomy" id="418495"/>
    <lineage>
        <taxon>Bacteria</taxon>
        <taxon>Bacillati</taxon>
        <taxon>Actinomycetota</taxon>
        <taxon>Actinomycetes</taxon>
        <taxon>Pseudonocardiales</taxon>
        <taxon>Pseudonocardiaceae</taxon>
        <taxon>Saccharopolyspora</taxon>
    </lineage>
</organism>
<evidence type="ECO:0000256" key="1">
    <source>
        <dbReference type="SAM" id="MobiDB-lite"/>
    </source>
</evidence>
<dbReference type="EMBL" id="FNOK01000042">
    <property type="protein sequence ID" value="SDY99872.1"/>
    <property type="molecule type" value="Genomic_DNA"/>
</dbReference>
<dbReference type="Pfam" id="PF20720">
    <property type="entry name" value="nSTAND3"/>
    <property type="match status" value="1"/>
</dbReference>
<proteinExistence type="predicted"/>